<evidence type="ECO:0000256" key="4">
    <source>
        <dbReference type="ARBA" id="ARBA00023125"/>
    </source>
</evidence>
<name>A0ABX8UUG6_9BURK</name>
<keyword evidence="2" id="KW-0663">Pyridoxal phosphate</keyword>
<evidence type="ECO:0000313" key="8">
    <source>
        <dbReference type="Proteomes" id="UP000826462"/>
    </source>
</evidence>
<organism evidence="7 8">
    <name type="scientific">Paraburkholderia edwinii</name>
    <dbReference type="NCBI Taxonomy" id="2861782"/>
    <lineage>
        <taxon>Bacteria</taxon>
        <taxon>Pseudomonadati</taxon>
        <taxon>Pseudomonadota</taxon>
        <taxon>Betaproteobacteria</taxon>
        <taxon>Burkholderiales</taxon>
        <taxon>Burkholderiaceae</taxon>
        <taxon>Paraburkholderia</taxon>
    </lineage>
</organism>
<comment type="similarity">
    <text evidence="1">In the C-terminal section; belongs to the class-I pyridoxal-phosphate-dependent aminotransferase family.</text>
</comment>
<dbReference type="CDD" id="cd00609">
    <property type="entry name" value="AAT_like"/>
    <property type="match status" value="1"/>
</dbReference>
<dbReference type="Pfam" id="PF00392">
    <property type="entry name" value="GntR"/>
    <property type="match status" value="1"/>
</dbReference>
<evidence type="ECO:0000256" key="5">
    <source>
        <dbReference type="ARBA" id="ARBA00023163"/>
    </source>
</evidence>
<evidence type="ECO:0000313" key="7">
    <source>
        <dbReference type="EMBL" id="QYD72461.1"/>
    </source>
</evidence>
<protein>
    <submittedName>
        <fullName evidence="7">PLP-dependent aminotransferase family protein</fullName>
    </submittedName>
</protein>
<dbReference type="PROSITE" id="PS50949">
    <property type="entry name" value="HTH_GNTR"/>
    <property type="match status" value="1"/>
</dbReference>
<keyword evidence="7" id="KW-0808">Transferase</keyword>
<dbReference type="InterPro" id="IPR036390">
    <property type="entry name" value="WH_DNA-bd_sf"/>
</dbReference>
<dbReference type="Pfam" id="PF00155">
    <property type="entry name" value="Aminotran_1_2"/>
    <property type="match status" value="1"/>
</dbReference>
<evidence type="ECO:0000256" key="1">
    <source>
        <dbReference type="ARBA" id="ARBA00005384"/>
    </source>
</evidence>
<dbReference type="InterPro" id="IPR051446">
    <property type="entry name" value="HTH_trans_reg/aminotransferase"/>
</dbReference>
<dbReference type="InterPro" id="IPR004839">
    <property type="entry name" value="Aminotransferase_I/II_large"/>
</dbReference>
<dbReference type="InterPro" id="IPR015424">
    <property type="entry name" value="PyrdxlP-dep_Trfase"/>
</dbReference>
<reference evidence="7 8" key="1">
    <citation type="submission" date="2021-07" db="EMBL/GenBank/DDBJ databases">
        <title>Paraburkholderia edwinii protects Aspergillus sp. from phenazines by acting as a toxin sponge.</title>
        <authorList>
            <person name="Dahlstrom K.M."/>
            <person name="Newman D.K."/>
        </authorList>
    </citation>
    <scope>NUCLEOTIDE SEQUENCE [LARGE SCALE GENOMIC DNA]</scope>
    <source>
        <strain evidence="7 8">Pe01</strain>
    </source>
</reference>
<keyword evidence="8" id="KW-1185">Reference proteome</keyword>
<keyword evidence="5" id="KW-0804">Transcription</keyword>
<evidence type="ECO:0000256" key="3">
    <source>
        <dbReference type="ARBA" id="ARBA00023015"/>
    </source>
</evidence>
<dbReference type="CDD" id="cd07377">
    <property type="entry name" value="WHTH_GntR"/>
    <property type="match status" value="1"/>
</dbReference>
<keyword evidence="3" id="KW-0805">Transcription regulation</keyword>
<accession>A0ABX8UUG6</accession>
<dbReference type="SUPFAM" id="SSF53383">
    <property type="entry name" value="PLP-dependent transferases"/>
    <property type="match status" value="1"/>
</dbReference>
<dbReference type="GO" id="GO:0008483">
    <property type="term" value="F:transaminase activity"/>
    <property type="evidence" value="ECO:0007669"/>
    <property type="project" value="UniProtKB-KW"/>
</dbReference>
<dbReference type="EMBL" id="CP080096">
    <property type="protein sequence ID" value="QYD72461.1"/>
    <property type="molecule type" value="Genomic_DNA"/>
</dbReference>
<keyword evidence="4" id="KW-0238">DNA-binding</keyword>
<dbReference type="SMART" id="SM00345">
    <property type="entry name" value="HTH_GNTR"/>
    <property type="match status" value="1"/>
</dbReference>
<proteinExistence type="inferred from homology"/>
<sequence>MKLHETHRFFSLDPSSAEPLYRQIYTRCCASIAEGLLKPGDRLPSARALAIELGLARGTVETAYSLLTAEGYTQTRGSAGTVVSPYLLLAGHMRLPVPQTDTAAASADSSAAWKILQPVSSILPLQMGLPAMDAFPRKVWARVGARHMRAMGVLDMAYPPAHGSERLRSAIAAYLQVARGIACTSSQVFVTAGYRNTLELIVRAFLKTGDSVLVEDPGYPPARQLLANSQITPVSVPVDGEGMQIAGRFGCEKPASAAIVTPAHQSPLCVTMSLPRRLALLDWASQHKSWIIEDDYDGEYRYVNRPLPALKSLDRDGRVLYAGSFSKVLVPGIRLGYVVVPLSEVERFERIVNIFSAGSAEFLQLIVADFMINGHFTRHIHRMRKLYAERRELTVAGLRNVMGQRIQIDPQPGGMHLVLRLNGGIDDTSLAERMLQEGMYAQALGNWTFEVEKSPALLIGFTNVGSAAVAEKLADRILKLV</sequence>
<dbReference type="Proteomes" id="UP000826462">
    <property type="component" value="Chromosome 2"/>
</dbReference>
<keyword evidence="7" id="KW-0032">Aminotransferase</keyword>
<evidence type="ECO:0000256" key="2">
    <source>
        <dbReference type="ARBA" id="ARBA00022898"/>
    </source>
</evidence>
<dbReference type="SUPFAM" id="SSF46785">
    <property type="entry name" value="Winged helix' DNA-binding domain"/>
    <property type="match status" value="1"/>
</dbReference>
<gene>
    <name evidence="7" type="ORF">KZJ38_22315</name>
</gene>
<evidence type="ECO:0000259" key="6">
    <source>
        <dbReference type="PROSITE" id="PS50949"/>
    </source>
</evidence>
<dbReference type="Gene3D" id="1.10.10.10">
    <property type="entry name" value="Winged helix-like DNA-binding domain superfamily/Winged helix DNA-binding domain"/>
    <property type="match status" value="1"/>
</dbReference>
<dbReference type="RefSeq" id="WP_219801884.1">
    <property type="nucleotide sequence ID" value="NZ_CP080096.1"/>
</dbReference>
<dbReference type="InterPro" id="IPR000524">
    <property type="entry name" value="Tscrpt_reg_HTH_GntR"/>
</dbReference>
<dbReference type="PANTHER" id="PTHR46577">
    <property type="entry name" value="HTH-TYPE TRANSCRIPTIONAL REGULATORY PROTEIN GABR"/>
    <property type="match status" value="1"/>
</dbReference>
<dbReference type="PANTHER" id="PTHR46577:SF1">
    <property type="entry name" value="HTH-TYPE TRANSCRIPTIONAL REGULATORY PROTEIN GABR"/>
    <property type="match status" value="1"/>
</dbReference>
<feature type="domain" description="HTH gntR-type" evidence="6">
    <location>
        <begin position="18"/>
        <end position="86"/>
    </location>
</feature>
<dbReference type="Gene3D" id="3.40.640.10">
    <property type="entry name" value="Type I PLP-dependent aspartate aminotransferase-like (Major domain)"/>
    <property type="match status" value="1"/>
</dbReference>
<dbReference type="InterPro" id="IPR036388">
    <property type="entry name" value="WH-like_DNA-bd_sf"/>
</dbReference>
<dbReference type="InterPro" id="IPR015421">
    <property type="entry name" value="PyrdxlP-dep_Trfase_major"/>
</dbReference>